<evidence type="ECO:0000313" key="3">
    <source>
        <dbReference type="Proteomes" id="UP001234178"/>
    </source>
</evidence>
<reference evidence="2 3" key="1">
    <citation type="journal article" date="2023" name="Nucleic Acids Res.">
        <title>The hologenome of Daphnia magna reveals possible DNA methylation and microbiome-mediated evolution of the host genome.</title>
        <authorList>
            <person name="Chaturvedi A."/>
            <person name="Li X."/>
            <person name="Dhandapani V."/>
            <person name="Marshall H."/>
            <person name="Kissane S."/>
            <person name="Cuenca-Cambronero M."/>
            <person name="Asole G."/>
            <person name="Calvet F."/>
            <person name="Ruiz-Romero M."/>
            <person name="Marangio P."/>
            <person name="Guigo R."/>
            <person name="Rago D."/>
            <person name="Mirbahai L."/>
            <person name="Eastwood N."/>
            <person name="Colbourne J.K."/>
            <person name="Zhou J."/>
            <person name="Mallon E."/>
            <person name="Orsini L."/>
        </authorList>
    </citation>
    <scope>NUCLEOTIDE SEQUENCE [LARGE SCALE GENOMIC DNA]</scope>
    <source>
        <strain evidence="2">LRV0_1</strain>
    </source>
</reference>
<dbReference type="Proteomes" id="UP001234178">
    <property type="component" value="Unassembled WGS sequence"/>
</dbReference>
<gene>
    <name evidence="2" type="ORF">OUZ56_015864</name>
</gene>
<dbReference type="EMBL" id="JAOYFB010000038">
    <property type="protein sequence ID" value="KAK4026838.1"/>
    <property type="molecule type" value="Genomic_DNA"/>
</dbReference>
<feature type="chain" id="PRO_5046419376" evidence="1">
    <location>
        <begin position="18"/>
        <end position="67"/>
    </location>
</feature>
<keyword evidence="1" id="KW-0732">Signal</keyword>
<evidence type="ECO:0000256" key="1">
    <source>
        <dbReference type="SAM" id="SignalP"/>
    </source>
</evidence>
<name>A0ABR0ANZ4_9CRUS</name>
<sequence length="67" mass="7804">MMQHAILYLVLGPFSISLIDFLQEKVVDEIQRFNQLEQAVPTVPTSTSNGRYLHPSNGRLYHWPDQY</sequence>
<accession>A0ABR0ANZ4</accession>
<comment type="caution">
    <text evidence="2">The sequence shown here is derived from an EMBL/GenBank/DDBJ whole genome shotgun (WGS) entry which is preliminary data.</text>
</comment>
<organism evidence="2 3">
    <name type="scientific">Daphnia magna</name>
    <dbReference type="NCBI Taxonomy" id="35525"/>
    <lineage>
        <taxon>Eukaryota</taxon>
        <taxon>Metazoa</taxon>
        <taxon>Ecdysozoa</taxon>
        <taxon>Arthropoda</taxon>
        <taxon>Crustacea</taxon>
        <taxon>Branchiopoda</taxon>
        <taxon>Diplostraca</taxon>
        <taxon>Cladocera</taxon>
        <taxon>Anomopoda</taxon>
        <taxon>Daphniidae</taxon>
        <taxon>Daphnia</taxon>
    </lineage>
</organism>
<protein>
    <submittedName>
        <fullName evidence="2">Uncharacterized protein</fullName>
    </submittedName>
</protein>
<feature type="signal peptide" evidence="1">
    <location>
        <begin position="1"/>
        <end position="17"/>
    </location>
</feature>
<evidence type="ECO:0000313" key="2">
    <source>
        <dbReference type="EMBL" id="KAK4026838.1"/>
    </source>
</evidence>
<proteinExistence type="predicted"/>
<keyword evidence="3" id="KW-1185">Reference proteome</keyword>